<dbReference type="InParanoid" id="A0A1D6IK82"/>
<sequence>MERPAPVRKSHTSTADLLVWPEGAPQELPAGSTPPSNRRPHQPSEALRKVVFGGQVTEAEAESLNKSPSWNCHLTNYVGVLQTDRSHQNAPRKFHWLFRFQSTTRVEGDDKLFFSPFRKPCSAPKWKEMTGSGIFAAGGEGEEDESANVSATSVRTAPKNYQHTHCSIKFLFHNQLDVWLQERKHFLDAGLRSWNTTVTRTNPAAFSQTQAISTISHISFAEEESISPKKPTSISEVAKQRELSGTLLSEDDSKMKRQISDLKSKELSGHDIFAPPEDPRPRNSENGSTSQTPGKNAHVSNFKFGEADEDSAVKTAKKIPTKKFTDLAGNIFKGDDEAPGTAEKHHLSTAKLKEMTGSDIFADGEAPSRDYLGGIRKPPGGESSIALV</sequence>
<feature type="region of interest" description="Disordered" evidence="1">
    <location>
        <begin position="264"/>
        <end position="299"/>
    </location>
</feature>
<evidence type="ECO:0000313" key="3">
    <source>
        <dbReference type="EMBL" id="ONM59815.1"/>
    </source>
</evidence>
<dbReference type="Pfam" id="PF13266">
    <property type="entry name" value="DUF4057"/>
    <property type="match status" value="3"/>
</dbReference>
<protein>
    <recommendedName>
        <fullName evidence="2">DUF4057 domain-containing protein</fullName>
    </recommendedName>
</protein>
<dbReference type="PANTHER" id="PTHR31132:SF12">
    <property type="entry name" value="OS07G0623600 PROTEIN"/>
    <property type="match status" value="1"/>
</dbReference>
<dbReference type="EMBL" id="CM007650">
    <property type="protein sequence ID" value="ONM59815.1"/>
    <property type="molecule type" value="Genomic_DNA"/>
</dbReference>
<feature type="domain" description="DUF4057" evidence="2">
    <location>
        <begin position="118"/>
        <end position="164"/>
    </location>
</feature>
<gene>
    <name evidence="3" type="ORF">ZEAMMB73_Zm00001d022190</name>
</gene>
<organism evidence="3">
    <name type="scientific">Zea mays</name>
    <name type="common">Maize</name>
    <dbReference type="NCBI Taxonomy" id="4577"/>
    <lineage>
        <taxon>Eukaryota</taxon>
        <taxon>Viridiplantae</taxon>
        <taxon>Streptophyta</taxon>
        <taxon>Embryophyta</taxon>
        <taxon>Tracheophyta</taxon>
        <taxon>Spermatophyta</taxon>
        <taxon>Magnoliopsida</taxon>
        <taxon>Liliopsida</taxon>
        <taxon>Poales</taxon>
        <taxon>Poaceae</taxon>
        <taxon>PACMAD clade</taxon>
        <taxon>Panicoideae</taxon>
        <taxon>Andropogonodae</taxon>
        <taxon>Andropogoneae</taxon>
        <taxon>Tripsacinae</taxon>
        <taxon>Zea</taxon>
    </lineage>
</organism>
<dbReference type="IntAct" id="A0A1D6IK82">
    <property type="interactions" value="1"/>
</dbReference>
<feature type="compositionally biased region" description="Polar residues" evidence="1">
    <location>
        <begin position="284"/>
        <end position="294"/>
    </location>
</feature>
<dbReference type="PANTHER" id="PTHR31132">
    <property type="entry name" value="N-LYSINE METHYLTRANSFERASE"/>
    <property type="match status" value="1"/>
</dbReference>
<feature type="region of interest" description="Disordered" evidence="1">
    <location>
        <begin position="1"/>
        <end position="43"/>
    </location>
</feature>
<evidence type="ECO:0000256" key="1">
    <source>
        <dbReference type="SAM" id="MobiDB-lite"/>
    </source>
</evidence>
<feature type="region of interest" description="Disordered" evidence="1">
    <location>
        <begin position="358"/>
        <end position="388"/>
    </location>
</feature>
<proteinExistence type="predicted"/>
<feature type="compositionally biased region" description="Basic residues" evidence="1">
    <location>
        <begin position="1"/>
        <end position="11"/>
    </location>
</feature>
<dbReference type="FunCoup" id="A0A1D6IK82">
    <property type="interactions" value="310"/>
</dbReference>
<name>A0A1D6IK82_MAIZE</name>
<reference evidence="3" key="1">
    <citation type="submission" date="2015-12" db="EMBL/GenBank/DDBJ databases">
        <title>Update maize B73 reference genome by single molecule sequencing technologies.</title>
        <authorList>
            <consortium name="Maize Genome Sequencing Project"/>
            <person name="Ware D."/>
        </authorList>
    </citation>
    <scope>NUCLEOTIDE SEQUENCE [LARGE SCALE GENOMIC DNA]</scope>
    <source>
        <tissue evidence="3">Seedling</tissue>
    </source>
</reference>
<dbReference type="AlphaFoldDB" id="A0A1D6IK82"/>
<evidence type="ECO:0000259" key="2">
    <source>
        <dbReference type="Pfam" id="PF13266"/>
    </source>
</evidence>
<feature type="domain" description="DUF4057" evidence="2">
    <location>
        <begin position="201"/>
        <end position="386"/>
    </location>
</feature>
<feature type="domain" description="DUF4057" evidence="2">
    <location>
        <begin position="3"/>
        <end position="67"/>
    </location>
</feature>
<dbReference type="InterPro" id="IPR025131">
    <property type="entry name" value="DUF4057"/>
</dbReference>
<dbReference type="ExpressionAtlas" id="A0A1D6IK82">
    <property type="expression patterns" value="baseline and differential"/>
</dbReference>
<accession>A0A1D6IK82</accession>